<dbReference type="InterPro" id="IPR036397">
    <property type="entry name" value="RNaseH_sf"/>
</dbReference>
<dbReference type="PANTHER" id="PTHR46889">
    <property type="entry name" value="TRANSPOSASE INSF FOR INSERTION SEQUENCE IS3B-RELATED"/>
    <property type="match status" value="1"/>
</dbReference>
<dbReference type="Pfam" id="PF00665">
    <property type="entry name" value="rve"/>
    <property type="match status" value="1"/>
</dbReference>
<dbReference type="PANTHER" id="PTHR46889:SF4">
    <property type="entry name" value="TRANSPOSASE INSO FOR INSERTION SEQUENCE ELEMENT IS911B-RELATED"/>
    <property type="match status" value="1"/>
</dbReference>
<dbReference type="Proteomes" id="UP000238774">
    <property type="component" value="Unassembled WGS sequence"/>
</dbReference>
<accession>A0ABX5BVE6</accession>
<evidence type="ECO:0000313" key="4">
    <source>
        <dbReference type="Proteomes" id="UP000238774"/>
    </source>
</evidence>
<feature type="domain" description="Integrase catalytic" evidence="2">
    <location>
        <begin position="102"/>
        <end position="264"/>
    </location>
</feature>
<keyword evidence="4" id="KW-1185">Reference proteome</keyword>
<protein>
    <recommendedName>
        <fullName evidence="2">Integrase catalytic domain-containing protein</fullName>
    </recommendedName>
</protein>
<dbReference type="InterPro" id="IPR025948">
    <property type="entry name" value="HTH-like_dom"/>
</dbReference>
<dbReference type="SUPFAM" id="SSF53098">
    <property type="entry name" value="Ribonuclease H-like"/>
    <property type="match status" value="1"/>
</dbReference>
<evidence type="ECO:0000256" key="1">
    <source>
        <dbReference type="ARBA" id="ARBA00002286"/>
    </source>
</evidence>
<dbReference type="PROSITE" id="PS50994">
    <property type="entry name" value="INTEGRASE"/>
    <property type="match status" value="1"/>
</dbReference>
<dbReference type="Gene3D" id="3.30.420.10">
    <property type="entry name" value="Ribonuclease H-like superfamily/Ribonuclease H"/>
    <property type="match status" value="1"/>
</dbReference>
<gene>
    <name evidence="3" type="ORF">VRHSUH09_09865</name>
</gene>
<dbReference type="Pfam" id="PF13333">
    <property type="entry name" value="rve_2"/>
    <property type="match status" value="1"/>
</dbReference>
<comment type="caution">
    <text evidence="3">The sequence shown here is derived from an EMBL/GenBank/DDBJ whole genome shotgun (WGS) entry which is preliminary data.</text>
</comment>
<organism evidence="3 4">
    <name type="scientific">Veillonella rogosae JCM 15642</name>
    <dbReference type="NCBI Taxonomy" id="1298595"/>
    <lineage>
        <taxon>Bacteria</taxon>
        <taxon>Bacillati</taxon>
        <taxon>Bacillota</taxon>
        <taxon>Negativicutes</taxon>
        <taxon>Veillonellales</taxon>
        <taxon>Veillonellaceae</taxon>
        <taxon>Veillonella</taxon>
    </lineage>
</organism>
<dbReference type="InterPro" id="IPR050900">
    <property type="entry name" value="Transposase_IS3/IS150/IS904"/>
</dbReference>
<dbReference type="InterPro" id="IPR012337">
    <property type="entry name" value="RNaseH-like_sf"/>
</dbReference>
<dbReference type="RefSeq" id="WP_105082074.1">
    <property type="nucleotide sequence ID" value="NZ_PPCX01000014.1"/>
</dbReference>
<dbReference type="Pfam" id="PF13276">
    <property type="entry name" value="HTH_21"/>
    <property type="match status" value="1"/>
</dbReference>
<proteinExistence type="predicted"/>
<name>A0ABX5BVE6_9FIRM</name>
<evidence type="ECO:0000313" key="3">
    <source>
        <dbReference type="EMBL" id="PQL10575.1"/>
    </source>
</evidence>
<dbReference type="InterPro" id="IPR048020">
    <property type="entry name" value="Transpos_IS3"/>
</dbReference>
<reference evidence="3 4" key="1">
    <citation type="submission" date="2018-01" db="EMBL/GenBank/DDBJ databases">
        <title>Draft genome sequences of clinical isolates and type strains of oral Veillonella including Veillonella infantum sp., nov.</title>
        <authorList>
            <person name="Mashima I."/>
            <person name="Liao Y.-C."/>
            <person name="Sabharwal A."/>
            <person name="Haase E.M."/>
            <person name="Nakazawa F."/>
            <person name="Scannapieco F.A."/>
        </authorList>
    </citation>
    <scope>NUCLEOTIDE SEQUENCE [LARGE SCALE GENOMIC DNA]</scope>
    <source>
        <strain evidence="3 4">JCM 15642</strain>
    </source>
</reference>
<dbReference type="NCBIfam" id="NF033516">
    <property type="entry name" value="transpos_IS3"/>
    <property type="match status" value="1"/>
</dbReference>
<sequence length="267" mass="31364">MLEYFCISRSTYYARLASIKKGDKYAEEREAIRTLVAMNKGRYGYRRITIALHKLGIHINHKVVMRIMKEENLTCKVRLKKYRSYRGTEGKIAPNIIKRNFTATKPDQKWATDITEFHVFGRKIYLSPILDLYNGEIVSYEISERPILAQVLTMLDKAFQERPNSQGCILHSDQGWQYQHAVYQETLKNHAIIQSMSRKGNCLDNSVMENFFGLLKSELLYLEKFASYEDFISKLKDYIIYYNTKRIKLKLKGMSPVEYRTHSQKVA</sequence>
<evidence type="ECO:0000259" key="2">
    <source>
        <dbReference type="PROSITE" id="PS50994"/>
    </source>
</evidence>
<dbReference type="InterPro" id="IPR001584">
    <property type="entry name" value="Integrase_cat-core"/>
</dbReference>
<comment type="function">
    <text evidence="1">Involved in the transposition of the insertion sequence.</text>
</comment>
<dbReference type="EMBL" id="PPCX01000014">
    <property type="protein sequence ID" value="PQL10575.1"/>
    <property type="molecule type" value="Genomic_DNA"/>
</dbReference>